<gene>
    <name evidence="2" type="ORF">NXC12_CH03026</name>
</gene>
<dbReference type="InterPro" id="IPR013783">
    <property type="entry name" value="Ig-like_fold"/>
</dbReference>
<proteinExistence type="predicted"/>
<dbReference type="Gene3D" id="2.60.40.10">
    <property type="entry name" value="Immunoglobulins"/>
    <property type="match status" value="1"/>
</dbReference>
<dbReference type="Proteomes" id="UP000194159">
    <property type="component" value="Chromosome"/>
</dbReference>
<evidence type="ECO:0000313" key="3">
    <source>
        <dbReference type="Proteomes" id="UP000194159"/>
    </source>
</evidence>
<accession>A0AAN1BGY5</accession>
<organism evidence="2 3">
    <name type="scientific">Rhizobium etli</name>
    <dbReference type="NCBI Taxonomy" id="29449"/>
    <lineage>
        <taxon>Bacteria</taxon>
        <taxon>Pseudomonadati</taxon>
        <taxon>Pseudomonadota</taxon>
        <taxon>Alphaproteobacteria</taxon>
        <taxon>Hyphomicrobiales</taxon>
        <taxon>Rhizobiaceae</taxon>
        <taxon>Rhizobium/Agrobacterium group</taxon>
        <taxon>Rhizobium</taxon>
    </lineage>
</organism>
<dbReference type="Pfam" id="PF05345">
    <property type="entry name" value="He_PIG"/>
    <property type="match status" value="1"/>
</dbReference>
<feature type="signal peptide" evidence="1">
    <location>
        <begin position="1"/>
        <end position="27"/>
    </location>
</feature>
<evidence type="ECO:0000313" key="2">
    <source>
        <dbReference type="EMBL" id="ARQ11019.1"/>
    </source>
</evidence>
<evidence type="ECO:0000256" key="1">
    <source>
        <dbReference type="SAM" id="SignalP"/>
    </source>
</evidence>
<reference evidence="2 3" key="1">
    <citation type="submission" date="2017-04" db="EMBL/GenBank/DDBJ databases">
        <title>Complete genome sequences of Rhizobium genomic linages associated to common bean (phaseolus vulgaris).</title>
        <authorList>
            <person name="Santamaria R.I."/>
            <person name="Bustos P."/>
            <person name="Perez-Carrascal O."/>
            <person name="Martinez-Flores I."/>
            <person name="Juarez S."/>
            <person name="Lozano L."/>
            <person name="Miranda F."/>
            <person name="Vinuesa P."/>
            <person name="Martinez-Romero E."/>
            <person name="Cevallos M.A."/>
            <person name="Romero D."/>
            <person name="Davila G."/>
            <person name="Gonzalez V."/>
        </authorList>
    </citation>
    <scope>NUCLEOTIDE SEQUENCE [LARGE SCALE GENOMIC DNA]</scope>
    <source>
        <strain evidence="2 3">NXC12</strain>
    </source>
</reference>
<sequence>MCQLGYRQMRLFPVTLAVFVLSSSAYAAEYIWRSRTTGTLKFVAPPPELEVHPAPVADFGISYGSTRVLSGTNLFISPLLLAGGLPTGYTFTSPDLPSMLSLDVSSGLIRGRISVAGRYEFSVVIADSTGRSQSVPIVIVVQ</sequence>
<protein>
    <submittedName>
        <fullName evidence="2">Uncharacterized protein</fullName>
    </submittedName>
</protein>
<name>A0AAN1BGY5_RHIET</name>
<dbReference type="AlphaFoldDB" id="A0AAN1BGY5"/>
<dbReference type="EMBL" id="CP020906">
    <property type="protein sequence ID" value="ARQ11019.1"/>
    <property type="molecule type" value="Genomic_DNA"/>
</dbReference>
<keyword evidence="1" id="KW-0732">Signal</keyword>
<feature type="chain" id="PRO_5042947394" evidence="1">
    <location>
        <begin position="28"/>
        <end position="142"/>
    </location>
</feature>